<evidence type="ECO:0000313" key="2">
    <source>
        <dbReference type="EMBL" id="BEQ16028.1"/>
    </source>
</evidence>
<dbReference type="EMBL" id="AP028679">
    <property type="protein sequence ID" value="BEQ16028.1"/>
    <property type="molecule type" value="Genomic_DNA"/>
</dbReference>
<feature type="compositionally biased region" description="Basic and acidic residues" evidence="1">
    <location>
        <begin position="97"/>
        <end position="108"/>
    </location>
</feature>
<reference evidence="3" key="1">
    <citation type="journal article" date="2023" name="Arch. Microbiol.">
        <title>Desulfoferula mesophilus gen. nov. sp. nov., a mesophilic sulfate-reducing bacterium isolated from a brackish lake sediment.</title>
        <authorList>
            <person name="Watanabe T."/>
            <person name="Yabe T."/>
            <person name="Tsuji J.M."/>
            <person name="Fukui M."/>
        </authorList>
    </citation>
    <scope>NUCLEOTIDE SEQUENCE [LARGE SCALE GENOMIC DNA]</scope>
    <source>
        <strain evidence="3">12FAK</strain>
    </source>
</reference>
<protein>
    <submittedName>
        <fullName evidence="2">Uncharacterized protein</fullName>
    </submittedName>
</protein>
<evidence type="ECO:0000256" key="1">
    <source>
        <dbReference type="SAM" id="MobiDB-lite"/>
    </source>
</evidence>
<sequence length="108" mass="11860">MGGSYQAINDCPSQNCPLWTDRSGKKRKGQRPLSAIKGFCLECVGGLEEVKKCIGKMLFGPDCLLHPYRLGRNPRKRGQGQVQNLFRSPNGEGVDAPESHEDGQQMVG</sequence>
<dbReference type="Proteomes" id="UP001366166">
    <property type="component" value="Chromosome"/>
</dbReference>
<feature type="region of interest" description="Disordered" evidence="1">
    <location>
        <begin position="73"/>
        <end position="108"/>
    </location>
</feature>
<gene>
    <name evidence="2" type="ORF">FAK_30940</name>
</gene>
<evidence type="ECO:0000313" key="3">
    <source>
        <dbReference type="Proteomes" id="UP001366166"/>
    </source>
</evidence>
<keyword evidence="3" id="KW-1185">Reference proteome</keyword>
<accession>A0AAU9EG01</accession>
<name>A0AAU9EG01_9BACT</name>
<proteinExistence type="predicted"/>
<dbReference type="KEGG" id="dmp:FAK_30940"/>
<dbReference type="AlphaFoldDB" id="A0AAU9EG01"/>
<organism evidence="2 3">
    <name type="scientific">Desulfoferula mesophila</name>
    <dbReference type="NCBI Taxonomy" id="3058419"/>
    <lineage>
        <taxon>Bacteria</taxon>
        <taxon>Pseudomonadati</taxon>
        <taxon>Thermodesulfobacteriota</taxon>
        <taxon>Desulfarculia</taxon>
        <taxon>Desulfarculales</taxon>
        <taxon>Desulfarculaceae</taxon>
        <taxon>Desulfoferula</taxon>
    </lineage>
</organism>